<dbReference type="Pfam" id="PF04679">
    <property type="entry name" value="DNA_ligase_A_C"/>
    <property type="match status" value="1"/>
</dbReference>
<keyword evidence="9 14" id="KW-0233">DNA recombination</keyword>
<dbReference type="Proteomes" id="UP001165120">
    <property type="component" value="Unassembled WGS sequence"/>
</dbReference>
<dbReference type="InterPro" id="IPR016059">
    <property type="entry name" value="DNA_ligase_ATP-dep_CS"/>
</dbReference>
<dbReference type="SUPFAM" id="SSF50249">
    <property type="entry name" value="Nucleic acid-binding proteins"/>
    <property type="match status" value="1"/>
</dbReference>
<comment type="caution">
    <text evidence="18">The sequence shown here is derived from an EMBL/GenBank/DDBJ whole genome shotgun (WGS) entry which is preliminary data.</text>
</comment>
<dbReference type="Pfam" id="PF01068">
    <property type="entry name" value="DNA_ligase_A_M"/>
    <property type="match status" value="1"/>
</dbReference>
<evidence type="ECO:0000256" key="11">
    <source>
        <dbReference type="ARBA" id="ARBA00023242"/>
    </source>
</evidence>
<evidence type="ECO:0000256" key="13">
    <source>
        <dbReference type="ARBA" id="ARBA00034003"/>
    </source>
</evidence>
<dbReference type="GO" id="GO:0071897">
    <property type="term" value="P:DNA biosynthetic process"/>
    <property type="evidence" value="ECO:0007669"/>
    <property type="project" value="InterPro"/>
</dbReference>
<dbReference type="GO" id="GO:0003677">
    <property type="term" value="F:DNA binding"/>
    <property type="evidence" value="ECO:0007669"/>
    <property type="project" value="InterPro"/>
</dbReference>
<dbReference type="FunFam" id="3.30.470.30:FF:000016">
    <property type="entry name" value="DNA ligase"/>
    <property type="match status" value="1"/>
</dbReference>
<evidence type="ECO:0000256" key="12">
    <source>
        <dbReference type="ARBA" id="ARBA00023306"/>
    </source>
</evidence>
<dbReference type="PANTHER" id="PTHR45674:SF4">
    <property type="entry name" value="DNA LIGASE 1"/>
    <property type="match status" value="1"/>
</dbReference>
<dbReference type="SUPFAM" id="SSF56091">
    <property type="entry name" value="DNA ligase/mRNA capping enzyme, catalytic domain"/>
    <property type="match status" value="1"/>
</dbReference>
<dbReference type="InterPro" id="IPR050191">
    <property type="entry name" value="ATP-dep_DNA_ligase"/>
</dbReference>
<evidence type="ECO:0000256" key="9">
    <source>
        <dbReference type="ARBA" id="ARBA00023172"/>
    </source>
</evidence>
<dbReference type="CDD" id="cd07969">
    <property type="entry name" value="OBF_DNA_ligase_I"/>
    <property type="match status" value="1"/>
</dbReference>
<evidence type="ECO:0000313" key="18">
    <source>
        <dbReference type="EMBL" id="GME67626.1"/>
    </source>
</evidence>
<dbReference type="CDD" id="cd07900">
    <property type="entry name" value="Adenylation_DNA_ligase_I_Euk"/>
    <property type="match status" value="1"/>
</dbReference>
<dbReference type="InterPro" id="IPR012309">
    <property type="entry name" value="DNA_ligase_ATP-dep_C"/>
</dbReference>
<feature type="domain" description="ATP-dependent DNA ligase family profile" evidence="17">
    <location>
        <begin position="546"/>
        <end position="683"/>
    </location>
</feature>
<keyword evidence="7 14" id="KW-0227">DNA damage</keyword>
<keyword evidence="8 14" id="KW-0067">ATP-binding</keyword>
<keyword evidence="10 14" id="KW-0234">DNA repair</keyword>
<evidence type="ECO:0000259" key="17">
    <source>
        <dbReference type="PROSITE" id="PS50160"/>
    </source>
</evidence>
<dbReference type="EC" id="6.5.1.1" evidence="14"/>
<comment type="subcellular location">
    <subcellularLocation>
        <location evidence="1">Nucleus</location>
    </subcellularLocation>
</comment>
<keyword evidence="4" id="KW-0132">Cell division</keyword>
<comment type="similarity">
    <text evidence="2 15">Belongs to the ATP-dependent DNA ligase family.</text>
</comment>
<protein>
    <recommendedName>
        <fullName evidence="14">DNA ligase</fullName>
        <ecNumber evidence="14">6.5.1.1</ecNumber>
    </recommendedName>
</protein>
<evidence type="ECO:0000256" key="1">
    <source>
        <dbReference type="ARBA" id="ARBA00004123"/>
    </source>
</evidence>
<keyword evidence="11" id="KW-0539">Nucleus</keyword>
<dbReference type="Gene3D" id="1.10.3260.10">
    <property type="entry name" value="DNA ligase, ATP-dependent, N-terminal domain"/>
    <property type="match status" value="1"/>
</dbReference>
<keyword evidence="6 14" id="KW-0547">Nucleotide-binding</keyword>
<dbReference type="NCBIfam" id="TIGR00574">
    <property type="entry name" value="dnl1"/>
    <property type="match status" value="1"/>
</dbReference>
<evidence type="ECO:0000256" key="10">
    <source>
        <dbReference type="ARBA" id="ARBA00023204"/>
    </source>
</evidence>
<dbReference type="Gene3D" id="2.40.50.140">
    <property type="entry name" value="Nucleic acid-binding proteins"/>
    <property type="match status" value="1"/>
</dbReference>
<evidence type="ECO:0000256" key="2">
    <source>
        <dbReference type="ARBA" id="ARBA00007572"/>
    </source>
</evidence>
<dbReference type="GO" id="GO:0005524">
    <property type="term" value="F:ATP binding"/>
    <property type="evidence" value="ECO:0007669"/>
    <property type="project" value="UniProtKB-KW"/>
</dbReference>
<dbReference type="GO" id="GO:1903461">
    <property type="term" value="P:Okazaki fragment processing involved in mitotic DNA replication"/>
    <property type="evidence" value="ECO:0007669"/>
    <property type="project" value="TreeGrafter"/>
</dbReference>
<dbReference type="PROSITE" id="PS00697">
    <property type="entry name" value="DNA_LIGASE_A1"/>
    <property type="match status" value="1"/>
</dbReference>
<evidence type="ECO:0000256" key="15">
    <source>
        <dbReference type="RuleBase" id="RU004196"/>
    </source>
</evidence>
<dbReference type="GO" id="GO:0006310">
    <property type="term" value="P:DNA recombination"/>
    <property type="evidence" value="ECO:0007669"/>
    <property type="project" value="UniProtKB-KW"/>
</dbReference>
<dbReference type="InterPro" id="IPR012340">
    <property type="entry name" value="NA-bd_OB-fold"/>
</dbReference>
<accession>A0A9W6SV56</accession>
<keyword evidence="3 14" id="KW-0436">Ligase</keyword>
<gene>
    <name evidence="18" type="ORF">Cboi02_000101600</name>
</gene>
<dbReference type="AlphaFoldDB" id="A0A9W6SV56"/>
<evidence type="ECO:0000256" key="4">
    <source>
        <dbReference type="ARBA" id="ARBA00022618"/>
    </source>
</evidence>
<dbReference type="GO" id="GO:0005739">
    <property type="term" value="C:mitochondrion"/>
    <property type="evidence" value="ECO:0007669"/>
    <property type="project" value="TreeGrafter"/>
</dbReference>
<evidence type="ECO:0000256" key="14">
    <source>
        <dbReference type="RuleBase" id="RU000617"/>
    </source>
</evidence>
<dbReference type="SUPFAM" id="SSF117018">
    <property type="entry name" value="ATP-dependent DNA ligase DNA-binding domain"/>
    <property type="match status" value="1"/>
</dbReference>
<dbReference type="GO" id="GO:0006281">
    <property type="term" value="P:DNA repair"/>
    <property type="evidence" value="ECO:0007669"/>
    <property type="project" value="UniProtKB-KW"/>
</dbReference>
<dbReference type="GO" id="GO:0003910">
    <property type="term" value="F:DNA ligase (ATP) activity"/>
    <property type="evidence" value="ECO:0007669"/>
    <property type="project" value="UniProtKB-EC"/>
</dbReference>
<dbReference type="FunFam" id="2.40.50.140:FF:000062">
    <property type="entry name" value="DNA ligase"/>
    <property type="match status" value="1"/>
</dbReference>
<feature type="region of interest" description="Disordered" evidence="16">
    <location>
        <begin position="64"/>
        <end position="125"/>
    </location>
</feature>
<dbReference type="InterPro" id="IPR012308">
    <property type="entry name" value="DNA_ligase_ATP-dep_N"/>
</dbReference>
<dbReference type="GO" id="GO:0051301">
    <property type="term" value="P:cell division"/>
    <property type="evidence" value="ECO:0007669"/>
    <property type="project" value="UniProtKB-KW"/>
</dbReference>
<sequence length="808" mass="91075">MLFCSNRLRTISPHTFLNNSKLSTAYLFSYNRNRVFLLPKLMSSHQQTLNRFFQSKSGAVAAKAKSKTAESPSSSPVKKDIQESVSTSKTSRSRSRSRSPTRDTENKKPIRSRSNSPSKKKLKIELTPESEDIHKANTLLDQVDHSIVEHKKANELEQAKNLLNLDKQYHKTAQSNISSFKKGASKDQSLPYSALANVFEKLEQEPGRLKNLAIASEFYLEVLKSSANPADDLIKVTYLMINRLGPDYEPGLELGLGETLLIKAISTGTGRSTQQIKADYHEAGDIGVVALKSRKKQSVMFKAKPLTIDQVFNNLTEIAKLTGNSSQARKIGIINKMLTACEGEEAKFLMRSLEGKLRINFGEKSVLVALAKAFVEFECYKNSGKAVNPEHLVEAEEKIKDAFSQTPNYELIIKSALEHGIKEIHKYCILTPGIPLKPMLAKPTKSVTEILDQFQGQEFTCEYKYDGERAQLHLLPDGKLKIYSRNSEDMTERYPDLVGVINELKKLNPGIKSIILDSECVAWDKEESKILPFQVLSTRKRKDVQENEIKVQVCLFVFDILLFNGEPLLTKPLKERRKIIEDNLKLIDGKLQIAKYMNSSNIDEIQHFLDKSVKDACEGLMIKTINGKDSYYEPSKRSRNWLKLKKDYLDGVGDSLDLVVVGGYIGKGKRTGWYGGFLLACYNQDTGEYETVCKIGTGFSEELLQKLTDILKPTEISSPKSFYVYDKENSNSKPDTWFEPTVVFEVLTADLTESPTYRAGVSYHGDGSKGISLRFPRFIRIRDDKGTEDATSSEQLVEFYERQANLQG</sequence>
<dbReference type="GO" id="GO:0005634">
    <property type="term" value="C:nucleus"/>
    <property type="evidence" value="ECO:0007669"/>
    <property type="project" value="UniProtKB-SubCell"/>
</dbReference>
<feature type="compositionally biased region" description="Low complexity" evidence="16">
    <location>
        <begin position="64"/>
        <end position="75"/>
    </location>
</feature>
<dbReference type="EMBL" id="BSXN01000213">
    <property type="protein sequence ID" value="GME67626.1"/>
    <property type="molecule type" value="Genomic_DNA"/>
</dbReference>
<evidence type="ECO:0000256" key="5">
    <source>
        <dbReference type="ARBA" id="ARBA00022705"/>
    </source>
</evidence>
<dbReference type="InterPro" id="IPR000977">
    <property type="entry name" value="DNA_ligase_ATP-dep"/>
</dbReference>
<dbReference type="Pfam" id="PF04675">
    <property type="entry name" value="DNA_ligase_A_N"/>
    <property type="match status" value="1"/>
</dbReference>
<dbReference type="PROSITE" id="PS50160">
    <property type="entry name" value="DNA_LIGASE_A3"/>
    <property type="match status" value="1"/>
</dbReference>
<dbReference type="Gene3D" id="3.30.1490.70">
    <property type="match status" value="1"/>
</dbReference>
<evidence type="ECO:0000256" key="7">
    <source>
        <dbReference type="ARBA" id="ARBA00022763"/>
    </source>
</evidence>
<evidence type="ECO:0000256" key="16">
    <source>
        <dbReference type="SAM" id="MobiDB-lite"/>
    </source>
</evidence>
<evidence type="ECO:0000256" key="3">
    <source>
        <dbReference type="ARBA" id="ARBA00022598"/>
    </source>
</evidence>
<dbReference type="PROSITE" id="PS00333">
    <property type="entry name" value="DNA_LIGASE_A2"/>
    <property type="match status" value="1"/>
</dbReference>
<dbReference type="InterPro" id="IPR012310">
    <property type="entry name" value="DNA_ligase_ATP-dep_cent"/>
</dbReference>
<keyword evidence="12" id="KW-0131">Cell cycle</keyword>
<dbReference type="Gene3D" id="3.30.470.30">
    <property type="entry name" value="DNA ligase/mRNA capping enzyme"/>
    <property type="match status" value="1"/>
</dbReference>
<evidence type="ECO:0000256" key="6">
    <source>
        <dbReference type="ARBA" id="ARBA00022741"/>
    </source>
</evidence>
<evidence type="ECO:0000313" key="19">
    <source>
        <dbReference type="Proteomes" id="UP001165120"/>
    </source>
</evidence>
<keyword evidence="5" id="KW-0235">DNA replication</keyword>
<proteinExistence type="inferred from homology"/>
<dbReference type="InterPro" id="IPR036599">
    <property type="entry name" value="DNA_ligase_N_sf"/>
</dbReference>
<reference evidence="18" key="1">
    <citation type="submission" date="2023-04" db="EMBL/GenBank/DDBJ databases">
        <title>Candida boidinii NBRC 10035.</title>
        <authorList>
            <person name="Ichikawa N."/>
            <person name="Sato H."/>
            <person name="Tonouchi N."/>
        </authorList>
    </citation>
    <scope>NUCLEOTIDE SEQUENCE</scope>
    <source>
        <strain evidence="18">NBRC 10035</strain>
    </source>
</reference>
<dbReference type="PANTHER" id="PTHR45674">
    <property type="entry name" value="DNA LIGASE 1/3 FAMILY MEMBER"/>
    <property type="match status" value="1"/>
</dbReference>
<keyword evidence="19" id="KW-1185">Reference proteome</keyword>
<comment type="catalytic activity">
    <reaction evidence="13 14">
        <text>ATP + (deoxyribonucleotide)n-3'-hydroxyl + 5'-phospho-(deoxyribonucleotide)m = (deoxyribonucleotide)n+m + AMP + diphosphate.</text>
        <dbReference type="EC" id="6.5.1.1"/>
    </reaction>
</comment>
<dbReference type="FunFam" id="1.10.3260.10:FF:000001">
    <property type="entry name" value="DNA ligase"/>
    <property type="match status" value="1"/>
</dbReference>
<name>A0A9W6SV56_CANBO</name>
<organism evidence="18 19">
    <name type="scientific">Candida boidinii</name>
    <name type="common">Yeast</name>
    <dbReference type="NCBI Taxonomy" id="5477"/>
    <lineage>
        <taxon>Eukaryota</taxon>
        <taxon>Fungi</taxon>
        <taxon>Dikarya</taxon>
        <taxon>Ascomycota</taxon>
        <taxon>Saccharomycotina</taxon>
        <taxon>Pichiomycetes</taxon>
        <taxon>Pichiales</taxon>
        <taxon>Pichiaceae</taxon>
        <taxon>Ogataea</taxon>
        <taxon>Ogataea/Candida clade</taxon>
    </lineage>
</organism>
<evidence type="ECO:0000256" key="8">
    <source>
        <dbReference type="ARBA" id="ARBA00022840"/>
    </source>
</evidence>